<evidence type="ECO:0008006" key="3">
    <source>
        <dbReference type="Google" id="ProtNLM"/>
    </source>
</evidence>
<evidence type="ECO:0000313" key="2">
    <source>
        <dbReference type="Proteomes" id="UP000315363"/>
    </source>
</evidence>
<proteinExistence type="predicted"/>
<comment type="caution">
    <text evidence="1">The sequence shown here is derived from an EMBL/GenBank/DDBJ whole genome shotgun (WGS) entry which is preliminary data.</text>
</comment>
<accession>A0ABY3AD51</accession>
<dbReference type="Proteomes" id="UP000315363">
    <property type="component" value="Unassembled WGS sequence"/>
</dbReference>
<dbReference type="EMBL" id="VHIF01000001">
    <property type="protein sequence ID" value="TQO36671.1"/>
    <property type="molecule type" value="Genomic_DNA"/>
</dbReference>
<evidence type="ECO:0000313" key="1">
    <source>
        <dbReference type="EMBL" id="TQO36671.1"/>
    </source>
</evidence>
<keyword evidence="2" id="KW-1185">Reference proteome</keyword>
<protein>
    <recommendedName>
        <fullName evidence="3">Outer membrane protein beta-barrel domain protein</fullName>
    </recommendedName>
</protein>
<reference evidence="1 2" key="1">
    <citation type="submission" date="2019-06" db="EMBL/GenBank/DDBJ databases">
        <title>A large-scale integrated study on North Sea by COGITO (Coastal Microbe Genomic &amp; Taxonomic Observatory).</title>
        <authorList>
            <person name="Teeling H."/>
        </authorList>
    </citation>
    <scope>NUCLEOTIDE SEQUENCE [LARGE SCALE GENOMIC DNA]</scope>
    <source>
        <strain evidence="1 2">MAR_2009_79</strain>
    </source>
</reference>
<name>A0ABY3AD51_9FLAO</name>
<gene>
    <name evidence="1" type="ORF">GQ41_1251</name>
</gene>
<organism evidence="1 2">
    <name type="scientific">Arenibacter algicola</name>
    <dbReference type="NCBI Taxonomy" id="616991"/>
    <lineage>
        <taxon>Bacteria</taxon>
        <taxon>Pseudomonadati</taxon>
        <taxon>Bacteroidota</taxon>
        <taxon>Flavobacteriia</taxon>
        <taxon>Flavobacteriales</taxon>
        <taxon>Flavobacteriaceae</taxon>
        <taxon>Arenibacter</taxon>
    </lineage>
</organism>
<sequence>MQKTLAIILTIIASSQVYSQFIKEKSIDVSIGFGYSTPNEDIDITGQGFFMQGEYVLTLAKWIDLRPYTGLILTKDNPGNQPNDPVYKSTANAFLFGGKTRIAVPVPWVAPYLEVGLGGSIGSFKTFTPSTNIDYSGLLLHIPISIGLELGPNHNFDIAFTYYFHNSVEQFVGAAAIGISIPLSK</sequence>
<dbReference type="RefSeq" id="WP_142188802.1">
    <property type="nucleotide sequence ID" value="NZ_VHIF01000001.1"/>
</dbReference>